<evidence type="ECO:0000256" key="6">
    <source>
        <dbReference type="ARBA" id="ARBA00023136"/>
    </source>
</evidence>
<evidence type="ECO:0000256" key="5">
    <source>
        <dbReference type="ARBA" id="ARBA00022989"/>
    </source>
</evidence>
<feature type="transmembrane region" description="Helical" evidence="7">
    <location>
        <begin position="79"/>
        <end position="103"/>
    </location>
</feature>
<dbReference type="Pfam" id="PF00528">
    <property type="entry name" value="BPD_transp_1"/>
    <property type="match status" value="1"/>
</dbReference>
<evidence type="ECO:0000313" key="10">
    <source>
        <dbReference type="Proteomes" id="UP001236559"/>
    </source>
</evidence>
<dbReference type="EMBL" id="JAUSTN010000003">
    <property type="protein sequence ID" value="MDQ0274751.1"/>
    <property type="molecule type" value="Genomic_DNA"/>
</dbReference>
<keyword evidence="4 7" id="KW-0812">Transmembrane</keyword>
<keyword evidence="3" id="KW-1003">Cell membrane</keyword>
<organism evidence="9 10">
    <name type="scientific">Peptoniphilus koenoeneniae</name>
    <dbReference type="NCBI Taxonomy" id="507751"/>
    <lineage>
        <taxon>Bacteria</taxon>
        <taxon>Bacillati</taxon>
        <taxon>Bacillota</taxon>
        <taxon>Tissierellia</taxon>
        <taxon>Tissierellales</taxon>
        <taxon>Peptoniphilaceae</taxon>
        <taxon>Peptoniphilus</taxon>
    </lineage>
</organism>
<protein>
    <submittedName>
        <fullName evidence="9">Peptide/nickel transport system permease protein</fullName>
    </submittedName>
</protein>
<evidence type="ECO:0000256" key="1">
    <source>
        <dbReference type="ARBA" id="ARBA00004651"/>
    </source>
</evidence>
<dbReference type="SUPFAM" id="SSF161098">
    <property type="entry name" value="MetI-like"/>
    <property type="match status" value="1"/>
</dbReference>
<keyword evidence="6 7" id="KW-0472">Membrane</keyword>
<feature type="transmembrane region" description="Helical" evidence="7">
    <location>
        <begin position="240"/>
        <end position="261"/>
    </location>
</feature>
<evidence type="ECO:0000256" key="2">
    <source>
        <dbReference type="ARBA" id="ARBA00022448"/>
    </source>
</evidence>
<dbReference type="Gene3D" id="1.10.3720.10">
    <property type="entry name" value="MetI-like"/>
    <property type="match status" value="1"/>
</dbReference>
<reference evidence="9 10" key="1">
    <citation type="submission" date="2023-07" db="EMBL/GenBank/DDBJ databases">
        <title>Genomic Encyclopedia of Type Strains, Phase IV (KMG-IV): sequencing the most valuable type-strain genomes for metagenomic binning, comparative biology and taxonomic classification.</title>
        <authorList>
            <person name="Goeker M."/>
        </authorList>
    </citation>
    <scope>NUCLEOTIDE SEQUENCE [LARGE SCALE GENOMIC DNA]</scope>
    <source>
        <strain evidence="9 10">DSM 22616</strain>
    </source>
</reference>
<dbReference type="CDD" id="cd06261">
    <property type="entry name" value="TM_PBP2"/>
    <property type="match status" value="1"/>
</dbReference>
<dbReference type="InterPro" id="IPR035906">
    <property type="entry name" value="MetI-like_sf"/>
</dbReference>
<dbReference type="Proteomes" id="UP001236559">
    <property type="component" value="Unassembled WGS sequence"/>
</dbReference>
<dbReference type="PANTHER" id="PTHR43386:SF1">
    <property type="entry name" value="D,D-DIPEPTIDE TRANSPORT SYSTEM PERMEASE PROTEIN DDPC-RELATED"/>
    <property type="match status" value="1"/>
</dbReference>
<evidence type="ECO:0000256" key="4">
    <source>
        <dbReference type="ARBA" id="ARBA00022692"/>
    </source>
</evidence>
<feature type="transmembrane region" description="Helical" evidence="7">
    <location>
        <begin position="115"/>
        <end position="141"/>
    </location>
</feature>
<dbReference type="InterPro" id="IPR000515">
    <property type="entry name" value="MetI-like"/>
</dbReference>
<keyword evidence="2 7" id="KW-0813">Transport</keyword>
<feature type="domain" description="ABC transmembrane type-1" evidence="8">
    <location>
        <begin position="73"/>
        <end position="262"/>
    </location>
</feature>
<feature type="transmembrane region" description="Helical" evidence="7">
    <location>
        <begin position="194"/>
        <end position="219"/>
    </location>
</feature>
<evidence type="ECO:0000256" key="3">
    <source>
        <dbReference type="ARBA" id="ARBA00022475"/>
    </source>
</evidence>
<name>A0ABU0AU10_9FIRM</name>
<dbReference type="PROSITE" id="PS50928">
    <property type="entry name" value="ABC_TM1"/>
    <property type="match status" value="1"/>
</dbReference>
<keyword evidence="5 7" id="KW-1133">Transmembrane helix</keyword>
<evidence type="ECO:0000256" key="7">
    <source>
        <dbReference type="RuleBase" id="RU363032"/>
    </source>
</evidence>
<evidence type="ECO:0000313" key="9">
    <source>
        <dbReference type="EMBL" id="MDQ0274751.1"/>
    </source>
</evidence>
<dbReference type="PANTHER" id="PTHR43386">
    <property type="entry name" value="OLIGOPEPTIDE TRANSPORT SYSTEM PERMEASE PROTEIN APPC"/>
    <property type="match status" value="1"/>
</dbReference>
<feature type="transmembrane region" description="Helical" evidence="7">
    <location>
        <begin position="12"/>
        <end position="38"/>
    </location>
</feature>
<dbReference type="Pfam" id="PF12911">
    <property type="entry name" value="OppC_N"/>
    <property type="match status" value="1"/>
</dbReference>
<comment type="subcellular location">
    <subcellularLocation>
        <location evidence="1 7">Cell membrane</location>
        <topology evidence="1 7">Multi-pass membrane protein</topology>
    </subcellularLocation>
</comment>
<gene>
    <name evidence="9" type="ORF">J2S72_000768</name>
</gene>
<dbReference type="InterPro" id="IPR050366">
    <property type="entry name" value="BP-dependent_transpt_permease"/>
</dbReference>
<accession>A0ABU0AU10</accession>
<proteinExistence type="inferred from homology"/>
<comment type="similarity">
    <text evidence="7">Belongs to the binding-protein-dependent transport system permease family.</text>
</comment>
<sequence length="277" mass="30177">MNTYKYFKKSKVAMFALIILIIIIGIAIFADFIAPYTYFEQHPENKFLGPNIKNLMGTDQLGRDIFSRVVYGARISIEIGFSSVLIASVLGTLIGAYAGFYGGKFDEIIMRIMDIILSIPSLVLAIALAAALGNGMFNLILAVSLSSVPSYAKVVRSGVISIKEKEYIESALVSGANKNRILFVHILPNCLGPIIVQATIGVGTSILSAASLSFIGMGIEAPRPEWGQMLSEARSYIRDYPYMSLFPGLSIAITILLLNIVGDSLRDALDPKLRRSR</sequence>
<dbReference type="InterPro" id="IPR025966">
    <property type="entry name" value="OppC_N"/>
</dbReference>
<evidence type="ECO:0000259" key="8">
    <source>
        <dbReference type="PROSITE" id="PS50928"/>
    </source>
</evidence>
<keyword evidence="10" id="KW-1185">Reference proteome</keyword>
<comment type="caution">
    <text evidence="9">The sequence shown here is derived from an EMBL/GenBank/DDBJ whole genome shotgun (WGS) entry which is preliminary data.</text>
</comment>
<dbReference type="RefSeq" id="WP_023055446.1">
    <property type="nucleotide sequence ID" value="NZ_JAUSTN010000003.1"/>
</dbReference>